<dbReference type="Pfam" id="PF10140">
    <property type="entry name" value="YukC"/>
    <property type="match status" value="1"/>
</dbReference>
<name>A0A1E5GR34_9ENTE</name>
<gene>
    <name evidence="3" type="ORF">BCR23_09830</name>
</gene>
<dbReference type="AlphaFoldDB" id="A0A1E5GR34"/>
<keyword evidence="4" id="KW-1185">Reference proteome</keyword>
<dbReference type="Proteomes" id="UP000094764">
    <property type="component" value="Unassembled WGS sequence"/>
</dbReference>
<dbReference type="NCBIfam" id="TIGR03926">
    <property type="entry name" value="T7_EssB"/>
    <property type="match status" value="1"/>
</dbReference>
<evidence type="ECO:0000256" key="2">
    <source>
        <dbReference type="SAM" id="Phobius"/>
    </source>
</evidence>
<keyword evidence="2" id="KW-0812">Transmembrane</keyword>
<dbReference type="InterPro" id="IPR018778">
    <property type="entry name" value="T7SS_EssB"/>
</dbReference>
<comment type="caution">
    <text evidence="3">The sequence shown here is derived from an EMBL/GenBank/DDBJ whole genome shotgun (WGS) entry which is preliminary data.</text>
</comment>
<dbReference type="EMBL" id="MIKB01000016">
    <property type="protein sequence ID" value="OEG15129.1"/>
    <property type="molecule type" value="Genomic_DNA"/>
</dbReference>
<proteinExistence type="inferred from homology"/>
<dbReference type="Gene3D" id="1.25.40.680">
    <property type="entry name" value="Type VII secretion system EssB, C-terminal-like domain"/>
    <property type="match status" value="1"/>
</dbReference>
<organism evidence="3 4">
    <name type="scientific">Enterococcus quebecensis</name>
    <dbReference type="NCBI Taxonomy" id="903983"/>
    <lineage>
        <taxon>Bacteria</taxon>
        <taxon>Bacillati</taxon>
        <taxon>Bacillota</taxon>
        <taxon>Bacilli</taxon>
        <taxon>Lactobacillales</taxon>
        <taxon>Enterococcaceae</taxon>
        <taxon>Enterococcus</taxon>
    </lineage>
</organism>
<accession>A0A1E5GR34</accession>
<dbReference type="STRING" id="903983.BCR23_09830"/>
<keyword evidence="2" id="KW-0472">Membrane</keyword>
<keyword evidence="2" id="KW-1133">Transmembrane helix</keyword>
<dbReference type="RefSeq" id="WP_069635619.1">
    <property type="nucleotide sequence ID" value="NZ_JXKZ01000025.1"/>
</dbReference>
<comment type="similarity">
    <text evidence="1">Belongs to the EssB family.</text>
</comment>
<protein>
    <submittedName>
        <fullName evidence="3">Type VII secretion protein EssB</fullName>
    </submittedName>
</protein>
<sequence>MSEVKDISEKIDIQVQKDKVLVTLQANQYRLSELDQFQAVLQKRDALLAGEVVESTEEQLVLSYDKDNYAVPIEDAVRKMSSINRLLLAQKVRFIEPFIHSTIQPFIHPRNIFIFGEELSIAHRGFMNLVVPNVTNEEDFLKQYRALILFILHPKLDFERLIEGAGTLQDPLSKKIQAALSPEEIDQMISEQVVIQKMKQEKQNQLVNKKSYTLFKWGSLVLLVATLILGFFVGNYALKEVPTQERIITAEANYIANDYSGVLSTLKEDTPEKLPKSAQYVYAVSSIQLDNLSNEQKEMILNNLSQKSNENTLLYWIYIGKGSFEKALDIAQNVGDNQFILHAYTKLYDATKLDTKMNGEKKQELLTKYEEAIAKYMKLLGGATDDSENE</sequence>
<reference evidence="4" key="1">
    <citation type="submission" date="2016-09" db="EMBL/GenBank/DDBJ databases">
        <authorList>
            <person name="Gulvik C.A."/>
        </authorList>
    </citation>
    <scope>NUCLEOTIDE SEQUENCE [LARGE SCALE GENOMIC DNA]</scope>
    <source>
        <strain evidence="4">LMG 26306</strain>
    </source>
</reference>
<evidence type="ECO:0000313" key="3">
    <source>
        <dbReference type="EMBL" id="OEG15129.1"/>
    </source>
</evidence>
<dbReference type="InterPro" id="IPR042565">
    <property type="entry name" value="T7SS_EssB_C"/>
</dbReference>
<evidence type="ECO:0000256" key="1">
    <source>
        <dbReference type="ARBA" id="ARBA00010163"/>
    </source>
</evidence>
<dbReference type="OrthoDB" id="4975281at2"/>
<evidence type="ECO:0000313" key="4">
    <source>
        <dbReference type="Proteomes" id="UP000094764"/>
    </source>
</evidence>
<feature type="transmembrane region" description="Helical" evidence="2">
    <location>
        <begin position="217"/>
        <end position="238"/>
    </location>
</feature>
<dbReference type="PATRIC" id="fig|903983.4.peg.1657"/>
<dbReference type="Gene3D" id="1.10.510.10">
    <property type="entry name" value="Transferase(Phosphotransferase) domain 1"/>
    <property type="match status" value="1"/>
</dbReference>